<dbReference type="CDD" id="cd20272">
    <property type="entry name" value="Complex1_LYR_MIEF1-MP"/>
    <property type="match status" value="1"/>
</dbReference>
<dbReference type="Proteomes" id="UP000268350">
    <property type="component" value="Unassembled WGS sequence"/>
</dbReference>
<dbReference type="OMA" id="HRYERIM"/>
<evidence type="ECO:0000256" key="1">
    <source>
        <dbReference type="ARBA" id="ARBA00010835"/>
    </source>
</evidence>
<feature type="compositionally biased region" description="Basic and acidic residues" evidence="2">
    <location>
        <begin position="595"/>
        <end position="619"/>
    </location>
</feature>
<comment type="similarity">
    <text evidence="1">Belongs to the prokaryotic/mitochondrial release factor family.</text>
</comment>
<dbReference type="Pfam" id="PF00472">
    <property type="entry name" value="RF-1"/>
    <property type="match status" value="1"/>
</dbReference>
<name>A0A3B0JL96_DROGU</name>
<dbReference type="STRING" id="7266.A0A3B0JL96"/>
<dbReference type="Pfam" id="PF05347">
    <property type="entry name" value="Complex1_LYR"/>
    <property type="match status" value="1"/>
</dbReference>
<dbReference type="Gene3D" id="3.90.1200.10">
    <property type="match status" value="1"/>
</dbReference>
<dbReference type="InterPro" id="IPR045853">
    <property type="entry name" value="Pep_chain_release_fac_I_sf"/>
</dbReference>
<reference evidence="5" key="1">
    <citation type="submission" date="2018-01" db="EMBL/GenBank/DDBJ databases">
        <authorList>
            <person name="Alioto T."/>
            <person name="Alioto T."/>
        </authorList>
    </citation>
    <scope>NUCLEOTIDE SEQUENCE [LARGE SCALE GENOMIC DNA]</scope>
</reference>
<evidence type="ECO:0000313" key="4">
    <source>
        <dbReference type="EMBL" id="SPP73421.1"/>
    </source>
</evidence>
<dbReference type="Pfam" id="PF02958">
    <property type="entry name" value="EcKL"/>
    <property type="match status" value="1"/>
</dbReference>
<dbReference type="OrthoDB" id="277888at2759"/>
<dbReference type="InterPro" id="IPR045300">
    <property type="entry name" value="Complex1_LYR_MIEF1-MP"/>
</dbReference>
<proteinExistence type="inferred from homology"/>
<gene>
    <name evidence="4" type="ORF">DGUA_6G000900</name>
</gene>
<protein>
    <submittedName>
        <fullName evidence="4">Blast:Probable peptide chain release factor C12orf65 homolog, mitochondrial</fullName>
    </submittedName>
</protein>
<evidence type="ECO:0000256" key="2">
    <source>
        <dbReference type="SAM" id="MobiDB-lite"/>
    </source>
</evidence>
<dbReference type="SMART" id="SM00587">
    <property type="entry name" value="CHK"/>
    <property type="match status" value="1"/>
</dbReference>
<feature type="domain" description="CHK kinase-like" evidence="3">
    <location>
        <begin position="136"/>
        <end position="334"/>
    </location>
</feature>
<keyword evidence="5" id="KW-1185">Reference proteome</keyword>
<dbReference type="InterPro" id="IPR011009">
    <property type="entry name" value="Kinase-like_dom_sf"/>
</dbReference>
<dbReference type="EMBL" id="OUUW01000001">
    <property type="protein sequence ID" value="SPP73421.1"/>
    <property type="molecule type" value="Genomic_DNA"/>
</dbReference>
<sequence length="619" mass="72199">MTLTQTESQWLRTFILPKILASGRLLDNYSESKADTFRVGDIDVNVIDPKEAFMLTLCYRTTIRFEYDGHRYERIMVVKKTPRIPPQMYKSIQFGFLFGNEIEFYTKILPQMQKAGGRFSAPKYYYSELNPSSAMVILSDFAEDGWRVTKDRVGLSLEHARVAVKNLGKFHGFTYAIKHKNPEQFQNMVKNLREARFSNDKMHPAFLLKQKTSVRRAAQAVVTYQPQVDEDFVKNFGLLTADYTKFGRQRLAPREPLATLCHGDYVRNNVAYKYDDKEEPLAIMMFDYQTLRVSSPMIDLSVFLALSVFADVRFTHFDSIFDDYCSALYDSYRKHTKDEVPQFMNRTELLKEYIRFLPFSTSITAYFLFSLVEPSGLSSEEFINLQVSDEEIIEKTMTSGGEIVDREIAHQMKEMFELSRTYNVPIDDQILRLYKHLIRYGNHLKLTDKNYFLGRVRHEFRGSRQLTSPTEIEFNFKRGETLLKKGRILKFTANLDYTHYPKLEESEIEETFMRGSGPGGQAVNKTSNCVFLRHLPTNITIKCHTHRLASKNRVEARRLLLDKLDAHFNGENSIAAQIKVLEQRKSTERRRRQGKMQEMKKSWQERERTDGAEGPPNDK</sequence>
<feature type="region of interest" description="Disordered" evidence="2">
    <location>
        <begin position="583"/>
        <end position="619"/>
    </location>
</feature>
<dbReference type="InterPro" id="IPR000352">
    <property type="entry name" value="Pep_chain_release_fac_I"/>
</dbReference>
<dbReference type="InterPro" id="IPR008011">
    <property type="entry name" value="Complex1_LYR_dom"/>
</dbReference>
<evidence type="ECO:0000313" key="5">
    <source>
        <dbReference type="Proteomes" id="UP000268350"/>
    </source>
</evidence>
<dbReference type="SUPFAM" id="SSF75620">
    <property type="entry name" value="Release factor"/>
    <property type="match status" value="1"/>
</dbReference>
<dbReference type="AlphaFoldDB" id="A0A3B0JL96"/>
<dbReference type="PANTHER" id="PTHR11012">
    <property type="entry name" value="PROTEIN KINASE-LIKE DOMAIN-CONTAINING"/>
    <property type="match status" value="1"/>
</dbReference>
<dbReference type="SUPFAM" id="SSF56112">
    <property type="entry name" value="Protein kinase-like (PK-like)"/>
    <property type="match status" value="1"/>
</dbReference>
<dbReference type="InterPro" id="IPR015897">
    <property type="entry name" value="CHK_kinase-like"/>
</dbReference>
<dbReference type="GO" id="GO:0003747">
    <property type="term" value="F:translation release factor activity"/>
    <property type="evidence" value="ECO:0007669"/>
    <property type="project" value="InterPro"/>
</dbReference>
<organism evidence="4 5">
    <name type="scientific">Drosophila guanche</name>
    <name type="common">Fruit fly</name>
    <dbReference type="NCBI Taxonomy" id="7266"/>
    <lineage>
        <taxon>Eukaryota</taxon>
        <taxon>Metazoa</taxon>
        <taxon>Ecdysozoa</taxon>
        <taxon>Arthropoda</taxon>
        <taxon>Hexapoda</taxon>
        <taxon>Insecta</taxon>
        <taxon>Pterygota</taxon>
        <taxon>Neoptera</taxon>
        <taxon>Endopterygota</taxon>
        <taxon>Diptera</taxon>
        <taxon>Brachycera</taxon>
        <taxon>Muscomorpha</taxon>
        <taxon>Ephydroidea</taxon>
        <taxon>Drosophilidae</taxon>
        <taxon>Drosophila</taxon>
        <taxon>Sophophora</taxon>
    </lineage>
</organism>
<evidence type="ECO:0000259" key="3">
    <source>
        <dbReference type="SMART" id="SM00587"/>
    </source>
</evidence>
<dbReference type="InterPro" id="IPR004119">
    <property type="entry name" value="EcKL"/>
</dbReference>
<dbReference type="Gene3D" id="3.30.160.20">
    <property type="match status" value="1"/>
</dbReference>
<dbReference type="PANTHER" id="PTHR11012:SF8">
    <property type="entry name" value="JUVENILE HORMONE-INDUCIBLE PROTEIN 26"/>
    <property type="match status" value="1"/>
</dbReference>
<accession>A0A3B0JL96</accession>